<feature type="region of interest" description="Disordered" evidence="1">
    <location>
        <begin position="1"/>
        <end position="28"/>
    </location>
</feature>
<dbReference type="Proteomes" id="UP001482620">
    <property type="component" value="Unassembled WGS sequence"/>
</dbReference>
<evidence type="ECO:0000256" key="1">
    <source>
        <dbReference type="SAM" id="MobiDB-lite"/>
    </source>
</evidence>
<keyword evidence="3" id="KW-1185">Reference proteome</keyword>
<proteinExistence type="predicted"/>
<reference evidence="2 3" key="1">
    <citation type="submission" date="2021-06" db="EMBL/GenBank/DDBJ databases">
        <authorList>
            <person name="Palmer J.M."/>
        </authorList>
    </citation>
    <scope>NUCLEOTIDE SEQUENCE [LARGE SCALE GENOMIC DNA]</scope>
    <source>
        <strain evidence="3">if_2019</strain>
        <tissue evidence="2">Muscle</tissue>
    </source>
</reference>
<sequence length="127" mass="14522">MGERQVHPGQVASPSQGNTQTTKQTLIHTPKGNLERPISLTVMFKFFLQYFPSNYSLFIRAASFQLSLVLLTFKHPSFFPTSSSSPPTYRYPSLKIHIFSCLSSIRTIHIPVSALFCRFQYESKFIQ</sequence>
<gene>
    <name evidence="2" type="ORF">ILYODFUR_037289</name>
</gene>
<dbReference type="EMBL" id="JAHRIQ010008133">
    <property type="protein sequence ID" value="MEQ2223490.1"/>
    <property type="molecule type" value="Genomic_DNA"/>
</dbReference>
<accession>A0ABV0STG0</accession>
<name>A0ABV0STG0_9TELE</name>
<comment type="caution">
    <text evidence="2">The sequence shown here is derived from an EMBL/GenBank/DDBJ whole genome shotgun (WGS) entry which is preliminary data.</text>
</comment>
<protein>
    <submittedName>
        <fullName evidence="2">Uncharacterized protein</fullName>
    </submittedName>
</protein>
<evidence type="ECO:0000313" key="2">
    <source>
        <dbReference type="EMBL" id="MEQ2223490.1"/>
    </source>
</evidence>
<feature type="compositionally biased region" description="Polar residues" evidence="1">
    <location>
        <begin position="12"/>
        <end position="27"/>
    </location>
</feature>
<evidence type="ECO:0000313" key="3">
    <source>
        <dbReference type="Proteomes" id="UP001482620"/>
    </source>
</evidence>
<organism evidence="2 3">
    <name type="scientific">Ilyodon furcidens</name>
    <name type="common">goldbreast splitfin</name>
    <dbReference type="NCBI Taxonomy" id="33524"/>
    <lineage>
        <taxon>Eukaryota</taxon>
        <taxon>Metazoa</taxon>
        <taxon>Chordata</taxon>
        <taxon>Craniata</taxon>
        <taxon>Vertebrata</taxon>
        <taxon>Euteleostomi</taxon>
        <taxon>Actinopterygii</taxon>
        <taxon>Neopterygii</taxon>
        <taxon>Teleostei</taxon>
        <taxon>Neoteleostei</taxon>
        <taxon>Acanthomorphata</taxon>
        <taxon>Ovalentaria</taxon>
        <taxon>Atherinomorphae</taxon>
        <taxon>Cyprinodontiformes</taxon>
        <taxon>Goodeidae</taxon>
        <taxon>Ilyodon</taxon>
    </lineage>
</organism>